<dbReference type="OrthoDB" id="3295569at2"/>
<feature type="chain" id="PRO_5039575493" description="DUF8094 domain-containing protein" evidence="2">
    <location>
        <begin position="21"/>
        <end position="335"/>
    </location>
</feature>
<dbReference type="EMBL" id="SZQA01000021">
    <property type="protein sequence ID" value="TKK86376.1"/>
    <property type="molecule type" value="Genomic_DNA"/>
</dbReference>
<gene>
    <name evidence="4" type="ORF">FDA94_21330</name>
</gene>
<accession>A0A4U3MF83</accession>
<organism evidence="4 5">
    <name type="scientific">Herbidospora galbida</name>
    <dbReference type="NCBI Taxonomy" id="2575442"/>
    <lineage>
        <taxon>Bacteria</taxon>
        <taxon>Bacillati</taxon>
        <taxon>Actinomycetota</taxon>
        <taxon>Actinomycetes</taxon>
        <taxon>Streptosporangiales</taxon>
        <taxon>Streptosporangiaceae</taxon>
        <taxon>Herbidospora</taxon>
    </lineage>
</organism>
<feature type="signal peptide" evidence="2">
    <location>
        <begin position="1"/>
        <end position="20"/>
    </location>
</feature>
<sequence length="335" mass="36239">MRRALTLPLAFLLLAGCTSQGPAPKPSPVAATTKPSPTPAPPALTLDEAARAADVFLGADDVIRSMGDGRMALDRARDGQDPLVLAEYRSSENRPIRYSWGPRRLIVPRLQKGVTPWFAAVAERRHGKVKQTAIMTFMKEGEFWQRGLATLLNSGAVLPQIAEDAEGYAVSLDARDQSIAISPNLLGPLHATVAEEGPDGFTSDLIEEGPLTKGFFDDIAAQKKIYKTEGYEYISIFAAAASYPVQAVRTADGGGLLFYTLTRTSQWIPALPNAVGGHLPIPADARWDLTTTEILKDRRIQETQQFLALVPPRTSTAKAEIIAYDGRITQASATE</sequence>
<dbReference type="Pfam" id="PF26366">
    <property type="entry name" value="DUF8094"/>
    <property type="match status" value="1"/>
</dbReference>
<comment type="caution">
    <text evidence="4">The sequence shown here is derived from an EMBL/GenBank/DDBJ whole genome shotgun (WGS) entry which is preliminary data.</text>
</comment>
<dbReference type="PROSITE" id="PS51257">
    <property type="entry name" value="PROKAR_LIPOPROTEIN"/>
    <property type="match status" value="1"/>
</dbReference>
<proteinExistence type="predicted"/>
<evidence type="ECO:0000313" key="4">
    <source>
        <dbReference type="EMBL" id="TKK86376.1"/>
    </source>
</evidence>
<dbReference type="RefSeq" id="WP_137248853.1">
    <property type="nucleotide sequence ID" value="NZ_SZQA01000021.1"/>
</dbReference>
<protein>
    <recommendedName>
        <fullName evidence="3">DUF8094 domain-containing protein</fullName>
    </recommendedName>
</protein>
<feature type="region of interest" description="Disordered" evidence="1">
    <location>
        <begin position="20"/>
        <end position="42"/>
    </location>
</feature>
<name>A0A4U3MF83_9ACTN</name>
<evidence type="ECO:0000313" key="5">
    <source>
        <dbReference type="Proteomes" id="UP000308705"/>
    </source>
</evidence>
<keyword evidence="2" id="KW-0732">Signal</keyword>
<dbReference type="InterPro" id="IPR058407">
    <property type="entry name" value="DUF8094"/>
</dbReference>
<evidence type="ECO:0000259" key="3">
    <source>
        <dbReference type="Pfam" id="PF26366"/>
    </source>
</evidence>
<feature type="domain" description="DUF8094" evidence="3">
    <location>
        <begin position="42"/>
        <end position="332"/>
    </location>
</feature>
<evidence type="ECO:0000256" key="2">
    <source>
        <dbReference type="SAM" id="SignalP"/>
    </source>
</evidence>
<dbReference type="AlphaFoldDB" id="A0A4U3MF83"/>
<keyword evidence="5" id="KW-1185">Reference proteome</keyword>
<reference evidence="4 5" key="1">
    <citation type="submission" date="2019-04" db="EMBL/GenBank/DDBJ databases">
        <title>Herbidospora sp. NEAU-GS14.nov., a novel actinomycete isolated from soil.</title>
        <authorList>
            <person name="Han L."/>
        </authorList>
    </citation>
    <scope>NUCLEOTIDE SEQUENCE [LARGE SCALE GENOMIC DNA]</scope>
    <source>
        <strain evidence="4 5">NEAU-GS14</strain>
    </source>
</reference>
<evidence type="ECO:0000256" key="1">
    <source>
        <dbReference type="SAM" id="MobiDB-lite"/>
    </source>
</evidence>
<dbReference type="Proteomes" id="UP000308705">
    <property type="component" value="Unassembled WGS sequence"/>
</dbReference>